<keyword evidence="5" id="KW-0547">Nucleotide-binding</keyword>
<evidence type="ECO:0000256" key="3">
    <source>
        <dbReference type="PROSITE-ProRule" id="PRU00023"/>
    </source>
</evidence>
<dbReference type="PANTHER" id="PTHR24173">
    <property type="entry name" value="ANKYRIN REPEAT CONTAINING"/>
    <property type="match status" value="1"/>
</dbReference>
<feature type="non-terminal residue" evidence="5">
    <location>
        <position position="1"/>
    </location>
</feature>
<reference evidence="5" key="1">
    <citation type="submission" date="2022-07" db="EMBL/GenBank/DDBJ databases">
        <title>Phylogenomic reconstructions and comparative analyses of Kickxellomycotina fungi.</title>
        <authorList>
            <person name="Reynolds N.K."/>
            <person name="Stajich J.E."/>
            <person name="Barry K."/>
            <person name="Grigoriev I.V."/>
            <person name="Crous P."/>
            <person name="Smith M.E."/>
        </authorList>
    </citation>
    <scope>NUCLEOTIDE SEQUENCE</scope>
    <source>
        <strain evidence="5">BCRC 34381</strain>
    </source>
</reference>
<dbReference type="PROSITE" id="PS50088">
    <property type="entry name" value="ANK_REPEAT"/>
    <property type="match status" value="3"/>
</dbReference>
<evidence type="ECO:0000313" key="6">
    <source>
        <dbReference type="Proteomes" id="UP001143981"/>
    </source>
</evidence>
<sequence>MDRPRRTGAASRDLAPRTPYAGSRPGTALRAAYSIAPTDSAPAGSRSPAALAVLAEACANDDPDSLATSMQRLNLQSAAGITLARGLTPLMAACRHDASRVARWVVQKRRAAVDDRDAQGNTALHHAAAAGSAACTDVLIEAHAQISAQNKEGATALHFATYHGRQQVIGRLLPALNTRDGTGKTPLMLAAFRGRTQAALALLGHGALVNVQDSRGWTALMYAAFAGRIVICRELLEAAASRAATDRSTGKSAADLARDAGYYEVADMLNNRCKELRTPSLPDGIRMPSLHL</sequence>
<dbReference type="PANTHER" id="PTHR24173:SF74">
    <property type="entry name" value="ANKYRIN REPEAT DOMAIN-CONTAINING PROTEIN 16"/>
    <property type="match status" value="1"/>
</dbReference>
<protein>
    <submittedName>
        <fullName evidence="5">ATP-dependent RNA helicase</fullName>
    </submittedName>
</protein>
<comment type="caution">
    <text evidence="5">The sequence shown here is derived from an EMBL/GenBank/DDBJ whole genome shotgun (WGS) entry which is preliminary data.</text>
</comment>
<feature type="repeat" description="ANK" evidence="3">
    <location>
        <begin position="215"/>
        <end position="247"/>
    </location>
</feature>
<dbReference type="Gene3D" id="1.25.40.20">
    <property type="entry name" value="Ankyrin repeat-containing domain"/>
    <property type="match status" value="4"/>
</dbReference>
<organism evidence="5 6">
    <name type="scientific">Coemansia biformis</name>
    <dbReference type="NCBI Taxonomy" id="1286918"/>
    <lineage>
        <taxon>Eukaryota</taxon>
        <taxon>Fungi</taxon>
        <taxon>Fungi incertae sedis</taxon>
        <taxon>Zoopagomycota</taxon>
        <taxon>Kickxellomycotina</taxon>
        <taxon>Kickxellomycetes</taxon>
        <taxon>Kickxellales</taxon>
        <taxon>Kickxellaceae</taxon>
        <taxon>Coemansia</taxon>
    </lineage>
</organism>
<feature type="region of interest" description="Disordered" evidence="4">
    <location>
        <begin position="1"/>
        <end position="26"/>
    </location>
</feature>
<evidence type="ECO:0000313" key="5">
    <source>
        <dbReference type="EMBL" id="KAJ1729343.1"/>
    </source>
</evidence>
<gene>
    <name evidence="5" type="primary">HAS1_1</name>
    <name evidence="5" type="ORF">LPJ61_003568</name>
</gene>
<dbReference type="SMART" id="SM00248">
    <property type="entry name" value="ANK"/>
    <property type="match status" value="5"/>
</dbReference>
<evidence type="ECO:0000256" key="1">
    <source>
        <dbReference type="ARBA" id="ARBA00022737"/>
    </source>
</evidence>
<keyword evidence="5" id="KW-0067">ATP-binding</keyword>
<evidence type="ECO:0000256" key="4">
    <source>
        <dbReference type="SAM" id="MobiDB-lite"/>
    </source>
</evidence>
<dbReference type="InterPro" id="IPR002110">
    <property type="entry name" value="Ankyrin_rpt"/>
</dbReference>
<name>A0A9W7YCK6_9FUNG</name>
<feature type="repeat" description="ANK" evidence="3">
    <location>
        <begin position="119"/>
        <end position="151"/>
    </location>
</feature>
<keyword evidence="2 3" id="KW-0040">ANK repeat</keyword>
<dbReference type="OrthoDB" id="370884at2759"/>
<dbReference type="AlphaFoldDB" id="A0A9W7YCK6"/>
<keyword evidence="6" id="KW-1185">Reference proteome</keyword>
<dbReference type="GO" id="GO:0004386">
    <property type="term" value="F:helicase activity"/>
    <property type="evidence" value="ECO:0007669"/>
    <property type="project" value="UniProtKB-KW"/>
</dbReference>
<keyword evidence="1" id="KW-0677">Repeat</keyword>
<dbReference type="InterPro" id="IPR036770">
    <property type="entry name" value="Ankyrin_rpt-contain_sf"/>
</dbReference>
<keyword evidence="5" id="KW-0378">Hydrolase</keyword>
<dbReference type="Proteomes" id="UP001143981">
    <property type="component" value="Unassembled WGS sequence"/>
</dbReference>
<accession>A0A9W7YCK6</accession>
<dbReference type="SUPFAM" id="SSF48403">
    <property type="entry name" value="Ankyrin repeat"/>
    <property type="match status" value="1"/>
</dbReference>
<dbReference type="EMBL" id="JANBOI010000631">
    <property type="protein sequence ID" value="KAJ1729343.1"/>
    <property type="molecule type" value="Genomic_DNA"/>
</dbReference>
<proteinExistence type="predicted"/>
<dbReference type="PROSITE" id="PS50297">
    <property type="entry name" value="ANK_REP_REGION"/>
    <property type="match status" value="2"/>
</dbReference>
<evidence type="ECO:0000256" key="2">
    <source>
        <dbReference type="ARBA" id="ARBA00023043"/>
    </source>
</evidence>
<feature type="repeat" description="ANK" evidence="3">
    <location>
        <begin position="182"/>
        <end position="214"/>
    </location>
</feature>
<dbReference type="Pfam" id="PF12796">
    <property type="entry name" value="Ank_2"/>
    <property type="match status" value="2"/>
</dbReference>
<keyword evidence="5" id="KW-0347">Helicase</keyword>